<evidence type="ECO:0000256" key="6">
    <source>
        <dbReference type="ARBA" id="ARBA00023065"/>
    </source>
</evidence>
<dbReference type="GO" id="GO:0005484">
    <property type="term" value="F:SNAP receptor activity"/>
    <property type="evidence" value="ECO:0007669"/>
    <property type="project" value="InterPro"/>
</dbReference>
<evidence type="ECO:0000256" key="1">
    <source>
        <dbReference type="ARBA" id="ARBA00004521"/>
    </source>
</evidence>
<protein>
    <recommendedName>
        <fullName evidence="10">t-SNARE coiled-coil homology domain-containing protein</fullName>
    </recommendedName>
</protein>
<organism evidence="11">
    <name type="scientific">Oryza sativa subsp. japonica</name>
    <name type="common">Rice</name>
    <dbReference type="NCBI Taxonomy" id="39947"/>
    <lineage>
        <taxon>Eukaryota</taxon>
        <taxon>Viridiplantae</taxon>
        <taxon>Streptophyta</taxon>
        <taxon>Embryophyta</taxon>
        <taxon>Tracheophyta</taxon>
        <taxon>Spermatophyta</taxon>
        <taxon>Magnoliopsida</taxon>
        <taxon>Liliopsida</taxon>
        <taxon>Poales</taxon>
        <taxon>Poaceae</taxon>
        <taxon>BOP clade</taxon>
        <taxon>Oryzoideae</taxon>
        <taxon>Oryzeae</taxon>
        <taxon>Oryzinae</taxon>
        <taxon>Oryza</taxon>
        <taxon>Oryza sativa</taxon>
    </lineage>
</organism>
<sequence length="472" mass="52185">MNDLMTKSFMSYVDLKKAAMKDLEAGGDGVELPEVGVTDERLKGFFQETEAVEEEMAAIRDALARLNAANEEGKLEAMDRANAAQRRLSAGCREGTPLDRTRTALTAALRKKLKDLMLDFQALRQRIMSEYKDTVERRYYTLTGEVPEEEVIERIISEGRSEELLCAAVAEHGKGAVLATVHEIQDRHDAAREVERSLLELHQVFLDMAVVVESQGEQLDDIERHVNSATTYVQGGNKELRKAREHQRSSRKWLCIGIIILLLLVLLVIVPIATSFKRSAMNILNQPINPGGHPAFPAARETGQLMPASVRFDGLSTQQSTAAAVGRAHAGQSPRWQAQTLRRPSSYVGVEHDEPADAAAAAALAPFQPLTLDFLRSLLDRNGCRGGRPGRRRGRRALDARQTELIARKMRRITGFASLTIENVVDPSLIAGFVVCYGPGESHVIDLSVKGKLAMLKNRVDSFDQTIAHPHQ</sequence>
<evidence type="ECO:0000256" key="9">
    <source>
        <dbReference type="SAM" id="Phobius"/>
    </source>
</evidence>
<evidence type="ECO:0000256" key="5">
    <source>
        <dbReference type="ARBA" id="ARBA00022927"/>
    </source>
</evidence>
<dbReference type="SMART" id="SM00503">
    <property type="entry name" value="SynN"/>
    <property type="match status" value="1"/>
</dbReference>
<dbReference type="FunFam" id="1.20.5.110:FF:000008">
    <property type="entry name" value="Syntaxin 132"/>
    <property type="match status" value="1"/>
</dbReference>
<name>B9FBP4_ORYSJ</name>
<dbReference type="SMART" id="SM00397">
    <property type="entry name" value="t_SNARE"/>
    <property type="match status" value="1"/>
</dbReference>
<evidence type="ECO:0000256" key="4">
    <source>
        <dbReference type="ARBA" id="ARBA00022781"/>
    </source>
</evidence>
<dbReference type="Pfam" id="PF05739">
    <property type="entry name" value="SNARE"/>
    <property type="match status" value="1"/>
</dbReference>
<dbReference type="InterPro" id="IPR000711">
    <property type="entry name" value="ATPase_OSCP/dsu"/>
</dbReference>
<dbReference type="PROSITE" id="PS00914">
    <property type="entry name" value="SYNTAXIN"/>
    <property type="match status" value="1"/>
</dbReference>
<keyword evidence="7 9" id="KW-0472">Membrane</keyword>
<dbReference type="CDD" id="cd15848">
    <property type="entry name" value="SNARE_syntaxin1-like"/>
    <property type="match status" value="1"/>
</dbReference>
<evidence type="ECO:0000256" key="2">
    <source>
        <dbReference type="ARBA" id="ARBA00009063"/>
    </source>
</evidence>
<dbReference type="InterPro" id="IPR010989">
    <property type="entry name" value="SNARE"/>
</dbReference>
<dbReference type="Pfam" id="PF00213">
    <property type="entry name" value="OSCP"/>
    <property type="match status" value="1"/>
</dbReference>
<accession>B9FBP4</accession>
<dbReference type="Gene3D" id="1.20.5.110">
    <property type="match status" value="1"/>
</dbReference>
<keyword evidence="4" id="KW-0375">Hydrogen ion transport</keyword>
<comment type="subcellular location">
    <subcellularLocation>
        <location evidence="1">Cell membrane</location>
        <topology evidence="1">Single-pass type IV membrane protein</topology>
    </subcellularLocation>
</comment>
<dbReference type="AlphaFoldDB" id="B9FBP4"/>
<gene>
    <name evidence="11" type="ORF">OsJ_12487</name>
</gene>
<keyword evidence="9" id="KW-0812">Transmembrane</keyword>
<feature type="domain" description="T-SNARE coiled-coil homology" evidence="10">
    <location>
        <begin position="181"/>
        <end position="243"/>
    </location>
</feature>
<evidence type="ECO:0000256" key="7">
    <source>
        <dbReference type="ARBA" id="ARBA00023136"/>
    </source>
</evidence>
<dbReference type="GO" id="GO:0016192">
    <property type="term" value="P:vesicle-mediated transport"/>
    <property type="evidence" value="ECO:0007669"/>
    <property type="project" value="InterPro"/>
</dbReference>
<dbReference type="PROSITE" id="PS50192">
    <property type="entry name" value="T_SNARE"/>
    <property type="match status" value="1"/>
</dbReference>
<proteinExistence type="inferred from homology"/>
<evidence type="ECO:0000256" key="3">
    <source>
        <dbReference type="ARBA" id="ARBA00022448"/>
    </source>
</evidence>
<dbReference type="InterPro" id="IPR006011">
    <property type="entry name" value="Syntaxin_N"/>
</dbReference>
<dbReference type="PANTHER" id="PTHR19957:SF251">
    <property type="entry name" value="SYNTAXIN-RELATED PROTEIN KNOLLE"/>
    <property type="match status" value="1"/>
</dbReference>
<keyword evidence="5" id="KW-0653">Protein transport</keyword>
<dbReference type="EMBL" id="CM000140">
    <property type="protein sequence ID" value="EEE59886.1"/>
    <property type="molecule type" value="Genomic_DNA"/>
</dbReference>
<feature type="transmembrane region" description="Helical" evidence="9">
    <location>
        <begin position="253"/>
        <end position="273"/>
    </location>
</feature>
<dbReference type="CDD" id="cd00179">
    <property type="entry name" value="SynN"/>
    <property type="match status" value="1"/>
</dbReference>
<dbReference type="InterPro" id="IPR045242">
    <property type="entry name" value="Syntaxin"/>
</dbReference>
<comment type="similarity">
    <text evidence="2">Belongs to the syntaxin family.</text>
</comment>
<dbReference type="SUPFAM" id="SSF47661">
    <property type="entry name" value="t-snare proteins"/>
    <property type="match status" value="1"/>
</dbReference>
<dbReference type="Proteomes" id="UP000007752">
    <property type="component" value="Chromosome 3"/>
</dbReference>
<dbReference type="Pfam" id="PF00804">
    <property type="entry name" value="Syntaxin"/>
    <property type="match status" value="1"/>
</dbReference>
<keyword evidence="6" id="KW-0406">Ion transport</keyword>
<dbReference type="InterPro" id="IPR006012">
    <property type="entry name" value="Syntaxin/epimorphin_CS"/>
</dbReference>
<keyword evidence="3" id="KW-0813">Transport</keyword>
<evidence type="ECO:0000313" key="11">
    <source>
        <dbReference type="EMBL" id="EEE59886.1"/>
    </source>
</evidence>
<dbReference type="Gene3D" id="1.20.58.70">
    <property type="match status" value="1"/>
</dbReference>
<dbReference type="GO" id="GO:0046933">
    <property type="term" value="F:proton-transporting ATP synthase activity, rotational mechanism"/>
    <property type="evidence" value="ECO:0007669"/>
    <property type="project" value="InterPro"/>
</dbReference>
<keyword evidence="8" id="KW-0066">ATP synthesis</keyword>
<dbReference type="GO" id="GO:0005886">
    <property type="term" value="C:plasma membrane"/>
    <property type="evidence" value="ECO:0007669"/>
    <property type="project" value="UniProtKB-SubCell"/>
</dbReference>
<keyword evidence="9" id="KW-1133">Transmembrane helix</keyword>
<dbReference type="PANTHER" id="PTHR19957">
    <property type="entry name" value="SYNTAXIN"/>
    <property type="match status" value="1"/>
</dbReference>
<reference evidence="11" key="2">
    <citation type="submission" date="2008-12" db="EMBL/GenBank/DDBJ databases">
        <title>Improved gene annotation of the rice (Oryza sativa) genomes.</title>
        <authorList>
            <person name="Wang J."/>
            <person name="Li R."/>
            <person name="Fan W."/>
            <person name="Huang Q."/>
            <person name="Zhang J."/>
            <person name="Zhou Y."/>
            <person name="Hu Y."/>
            <person name="Zi S."/>
            <person name="Li J."/>
            <person name="Ni P."/>
            <person name="Zheng H."/>
            <person name="Zhang Y."/>
            <person name="Zhao M."/>
            <person name="Hao Q."/>
            <person name="McDermott J."/>
            <person name="Samudrala R."/>
            <person name="Kristiansen K."/>
            <person name="Wong G.K.-S."/>
        </authorList>
    </citation>
    <scope>NUCLEOTIDE SEQUENCE</scope>
</reference>
<dbReference type="GO" id="GO:0006886">
    <property type="term" value="P:intracellular protein transport"/>
    <property type="evidence" value="ECO:0007669"/>
    <property type="project" value="InterPro"/>
</dbReference>
<evidence type="ECO:0000256" key="8">
    <source>
        <dbReference type="ARBA" id="ARBA00023310"/>
    </source>
</evidence>
<evidence type="ECO:0000259" key="10">
    <source>
        <dbReference type="PROSITE" id="PS50192"/>
    </source>
</evidence>
<dbReference type="InterPro" id="IPR000727">
    <property type="entry name" value="T_SNARE_dom"/>
</dbReference>
<reference evidence="11" key="1">
    <citation type="journal article" date="2005" name="PLoS Biol.">
        <title>The genomes of Oryza sativa: a history of duplications.</title>
        <authorList>
            <person name="Yu J."/>
            <person name="Wang J."/>
            <person name="Lin W."/>
            <person name="Li S."/>
            <person name="Li H."/>
            <person name="Zhou J."/>
            <person name="Ni P."/>
            <person name="Dong W."/>
            <person name="Hu S."/>
            <person name="Zeng C."/>
            <person name="Zhang J."/>
            <person name="Zhang Y."/>
            <person name="Li R."/>
            <person name="Xu Z."/>
            <person name="Li S."/>
            <person name="Li X."/>
            <person name="Zheng H."/>
            <person name="Cong L."/>
            <person name="Lin L."/>
            <person name="Yin J."/>
            <person name="Geng J."/>
            <person name="Li G."/>
            <person name="Shi J."/>
            <person name="Liu J."/>
            <person name="Lv H."/>
            <person name="Li J."/>
            <person name="Wang J."/>
            <person name="Deng Y."/>
            <person name="Ran L."/>
            <person name="Shi X."/>
            <person name="Wang X."/>
            <person name="Wu Q."/>
            <person name="Li C."/>
            <person name="Ren X."/>
            <person name="Wang J."/>
            <person name="Wang X."/>
            <person name="Li D."/>
            <person name="Liu D."/>
            <person name="Zhang X."/>
            <person name="Ji Z."/>
            <person name="Zhao W."/>
            <person name="Sun Y."/>
            <person name="Zhang Z."/>
            <person name="Bao J."/>
            <person name="Han Y."/>
            <person name="Dong L."/>
            <person name="Ji J."/>
            <person name="Chen P."/>
            <person name="Wu S."/>
            <person name="Liu J."/>
            <person name="Xiao Y."/>
            <person name="Bu D."/>
            <person name="Tan J."/>
            <person name="Yang L."/>
            <person name="Ye C."/>
            <person name="Zhang J."/>
            <person name="Xu J."/>
            <person name="Zhou Y."/>
            <person name="Yu Y."/>
            <person name="Zhang B."/>
            <person name="Zhuang S."/>
            <person name="Wei H."/>
            <person name="Liu B."/>
            <person name="Lei M."/>
            <person name="Yu H."/>
            <person name="Li Y."/>
            <person name="Xu H."/>
            <person name="Wei S."/>
            <person name="He X."/>
            <person name="Fang L."/>
            <person name="Zhang Z."/>
            <person name="Zhang Y."/>
            <person name="Huang X."/>
            <person name="Su Z."/>
            <person name="Tong W."/>
            <person name="Li J."/>
            <person name="Tong Z."/>
            <person name="Li S."/>
            <person name="Ye J."/>
            <person name="Wang L."/>
            <person name="Fang L."/>
            <person name="Lei T."/>
            <person name="Chen C."/>
            <person name="Chen H."/>
            <person name="Xu Z."/>
            <person name="Li H."/>
            <person name="Huang H."/>
            <person name="Zhang F."/>
            <person name="Xu H."/>
            <person name="Li N."/>
            <person name="Zhao C."/>
            <person name="Li S."/>
            <person name="Dong L."/>
            <person name="Huang Y."/>
            <person name="Li L."/>
            <person name="Xi Y."/>
            <person name="Qi Q."/>
            <person name="Li W."/>
            <person name="Zhang B."/>
            <person name="Hu W."/>
            <person name="Zhang Y."/>
            <person name="Tian X."/>
            <person name="Jiao Y."/>
            <person name="Liang X."/>
            <person name="Jin J."/>
            <person name="Gao L."/>
            <person name="Zheng W."/>
            <person name="Hao B."/>
            <person name="Liu S."/>
            <person name="Wang W."/>
            <person name="Yuan L."/>
            <person name="Cao M."/>
            <person name="McDermott J."/>
            <person name="Samudrala R."/>
            <person name="Wang J."/>
            <person name="Wong G.K."/>
            <person name="Yang H."/>
        </authorList>
    </citation>
    <scope>NUCLEOTIDE SEQUENCE [LARGE SCALE GENOMIC DNA]</scope>
</reference>